<evidence type="ECO:0000313" key="5">
    <source>
        <dbReference type="Proteomes" id="UP000178953"/>
    </source>
</evidence>
<gene>
    <name evidence="4" type="ORF">BEL07_10540</name>
</gene>
<dbReference type="Pfam" id="PF18007">
    <property type="entry name" value="Rv3651-like_N"/>
    <property type="match status" value="1"/>
</dbReference>
<proteinExistence type="predicted"/>
<dbReference type="OrthoDB" id="4745618at2"/>
<dbReference type="RefSeq" id="WP_070353040.1">
    <property type="nucleotide sequence ID" value="NZ_CP043474.1"/>
</dbReference>
<sequence length="352" mass="38362">MAHDWLLVETLGTEPVVVAHGAETKDMVPISTYLRRDPGLMAIQTAIGETVRGGQPLSSITPKHDRVIRTEVVQMTDGVIHGVHVWTGPPDAQPPERALPGPLKWDLTNRIATDTPESLFNGGRDPSVEATHGRAFAEDLPTRDLNAREAHALSAAIKPEPGIVYCTTWDLTDHRGEPITVGFVARIMQESDGGPDVTICRAMNWRTVRDENTVTPAGLAQDVLDGSAQTGVHRALVDLQSWALLKWLDDPCPFYDWRARSDDAPLTHPDDADEIAGMTAEFETAGTSRVLRLRANGGGWVPIHVTIHRIELDGGVWAGLLSLRLPTEHELAGFAARTRPWRAALRGGAART</sequence>
<feature type="domain" description="Rv3651-like N-terminal" evidence="1">
    <location>
        <begin position="4"/>
        <end position="96"/>
    </location>
</feature>
<evidence type="ECO:0008006" key="6">
    <source>
        <dbReference type="Google" id="ProtNLM"/>
    </source>
</evidence>
<organism evidence="4 5">
    <name type="scientific">Mycolicibacterium grossiae</name>
    <dbReference type="NCBI Taxonomy" id="1552759"/>
    <lineage>
        <taxon>Bacteria</taxon>
        <taxon>Bacillati</taxon>
        <taxon>Actinomycetota</taxon>
        <taxon>Actinomycetes</taxon>
        <taxon>Mycobacteriales</taxon>
        <taxon>Mycobacteriaceae</taxon>
        <taxon>Mycolicibacterium</taxon>
    </lineage>
</organism>
<dbReference type="InterPro" id="IPR041439">
    <property type="entry name" value="Rv3651-like_middle"/>
</dbReference>
<dbReference type="InterPro" id="IPR041458">
    <property type="entry name" value="Rv3651-like_N"/>
</dbReference>
<reference evidence="4 5" key="1">
    <citation type="submission" date="2016-09" db="EMBL/GenBank/DDBJ databases">
        <title>genome sequence of Mycobacterium sp. 739 SCH.</title>
        <authorList>
            <person name="Greninger A.L."/>
            <person name="Qin X."/>
            <person name="Jerome K."/>
            <person name="Vora S."/>
            <person name="Quinn K."/>
        </authorList>
    </citation>
    <scope>NUCLEOTIDE SEQUENCE [LARGE SCALE GENOMIC DNA]</scope>
    <source>
        <strain evidence="4 5">SCH</strain>
    </source>
</reference>
<dbReference type="InterPro" id="IPR048578">
    <property type="entry name" value="Rv3651-like_C"/>
</dbReference>
<dbReference type="EMBL" id="MCHX01000020">
    <property type="protein sequence ID" value="OFJ53808.1"/>
    <property type="molecule type" value="Genomic_DNA"/>
</dbReference>
<dbReference type="Pfam" id="PF18621">
    <property type="entry name" value="Rv3651-like_middle"/>
    <property type="match status" value="1"/>
</dbReference>
<comment type="caution">
    <text evidence="4">The sequence shown here is derived from an EMBL/GenBank/DDBJ whole genome shotgun (WGS) entry which is preliminary data.</text>
</comment>
<name>A0A1E8Q5C3_9MYCO</name>
<dbReference type="Proteomes" id="UP000178953">
    <property type="component" value="Unassembled WGS sequence"/>
</dbReference>
<feature type="domain" description="Rv3651-like C-terminal" evidence="3">
    <location>
        <begin position="219"/>
        <end position="332"/>
    </location>
</feature>
<accession>A0A1E8Q5C3</accession>
<evidence type="ECO:0000259" key="2">
    <source>
        <dbReference type="Pfam" id="PF18621"/>
    </source>
</evidence>
<dbReference type="AlphaFoldDB" id="A0A1E8Q5C3"/>
<evidence type="ECO:0000259" key="3">
    <source>
        <dbReference type="Pfam" id="PF21043"/>
    </source>
</evidence>
<keyword evidence="5" id="KW-1185">Reference proteome</keyword>
<evidence type="ECO:0000259" key="1">
    <source>
        <dbReference type="Pfam" id="PF18007"/>
    </source>
</evidence>
<protein>
    <recommendedName>
        <fullName evidence="6">Rv3651-like N-terminal domain-containing protein</fullName>
    </recommendedName>
</protein>
<evidence type="ECO:0000313" key="4">
    <source>
        <dbReference type="EMBL" id="OFJ53808.1"/>
    </source>
</evidence>
<feature type="domain" description="Rv3651-like middle" evidence="2">
    <location>
        <begin position="99"/>
        <end position="207"/>
    </location>
</feature>
<dbReference type="Pfam" id="PF21043">
    <property type="entry name" value="Rv3651-like_C"/>
    <property type="match status" value="1"/>
</dbReference>